<dbReference type="Gene3D" id="3.30.10.10">
    <property type="entry name" value="Trypsin Inhibitor V, subunit A"/>
    <property type="match status" value="1"/>
</dbReference>
<organism evidence="1 2">
    <name type="scientific">Pseudomonas putida</name>
    <name type="common">Arthrobacter siderocapsulatus</name>
    <dbReference type="NCBI Taxonomy" id="303"/>
    <lineage>
        <taxon>Bacteria</taxon>
        <taxon>Pseudomonadati</taxon>
        <taxon>Pseudomonadota</taxon>
        <taxon>Gammaproteobacteria</taxon>
        <taxon>Pseudomonadales</taxon>
        <taxon>Pseudomonadaceae</taxon>
        <taxon>Pseudomonas</taxon>
    </lineage>
</organism>
<reference evidence="1 2" key="1">
    <citation type="submission" date="2017-04" db="EMBL/GenBank/DDBJ databases">
        <title>Presence of VIM-2 positive Pseudomonas species in chickens and their surrounding environment.</title>
        <authorList>
            <person name="Zhang R."/>
        </authorList>
    </citation>
    <scope>NUCLEOTIDE SEQUENCE [LARGE SCALE GENOMIC DNA]</scope>
    <source>
        <strain evidence="1 2">DZ-C18</strain>
    </source>
</reference>
<protein>
    <recommendedName>
        <fullName evidence="3">Peptidase inhibitor I78 family protein</fullName>
    </recommendedName>
</protein>
<dbReference type="RefSeq" id="WP_084855347.1">
    <property type="nucleotide sequence ID" value="NZ_JAOTEI010000024.1"/>
</dbReference>
<evidence type="ECO:0000313" key="2">
    <source>
        <dbReference type="Proteomes" id="UP000193675"/>
    </source>
</evidence>
<dbReference type="AlphaFoldDB" id="A0A1X1A1Q3"/>
<evidence type="ECO:0000313" key="1">
    <source>
        <dbReference type="EMBL" id="ORL65821.1"/>
    </source>
</evidence>
<comment type="caution">
    <text evidence="1">The sequence shown here is derived from an EMBL/GenBank/DDBJ whole genome shotgun (WGS) entry which is preliminary data.</text>
</comment>
<dbReference type="InterPro" id="IPR021719">
    <property type="entry name" value="Prot_inh_I78"/>
</dbReference>
<sequence>MTNEEVVQALQHLVGIPYEGSIKTAITQVTGRTRVVGPNEMSTREFDPERVHVRVDASGAVSGFAFN</sequence>
<dbReference type="EMBL" id="NBWC01000009">
    <property type="protein sequence ID" value="ORL65821.1"/>
    <property type="molecule type" value="Genomic_DNA"/>
</dbReference>
<gene>
    <name evidence="1" type="ORF">B7H17_08000</name>
</gene>
<evidence type="ECO:0008006" key="3">
    <source>
        <dbReference type="Google" id="ProtNLM"/>
    </source>
</evidence>
<accession>A0A1X1A1Q3</accession>
<proteinExistence type="predicted"/>
<dbReference type="OrthoDB" id="6966003at2"/>
<dbReference type="Proteomes" id="UP000193675">
    <property type="component" value="Unassembled WGS sequence"/>
</dbReference>
<dbReference type="Pfam" id="PF11720">
    <property type="entry name" value="Inhibitor_I78"/>
    <property type="match status" value="1"/>
</dbReference>
<name>A0A1X1A1Q3_PSEPU</name>